<accession>A0ABX0JJ38</accession>
<evidence type="ECO:0000313" key="1">
    <source>
        <dbReference type="EMBL" id="NHN83656.1"/>
    </source>
</evidence>
<reference evidence="1 2" key="1">
    <citation type="journal article" date="2020" name="Int. J. Syst. Evol. Microbiol.">
        <title>Novel acetic acid bacteria from cider fermentations: Acetobacter conturbans sp. nov. and Acetobacter fallax sp. nov.</title>
        <authorList>
            <person name="Sombolestani A.S."/>
            <person name="Cleenwerck I."/>
            <person name="Cnockaert M."/>
            <person name="Borremans W."/>
            <person name="Wieme A.D."/>
            <person name="De Vuyst L."/>
            <person name="Vandamme P."/>
        </authorList>
    </citation>
    <scope>NUCLEOTIDE SEQUENCE [LARGE SCALE GENOMIC DNA]</scope>
    <source>
        <strain evidence="1 2">LMG 30640</strain>
    </source>
</reference>
<dbReference type="Pfam" id="PF02831">
    <property type="entry name" value="gpW"/>
    <property type="match status" value="1"/>
</dbReference>
<comment type="caution">
    <text evidence="1">The sequence shown here is derived from an EMBL/GenBank/DDBJ whole genome shotgun (WGS) entry which is preliminary data.</text>
</comment>
<dbReference type="InterPro" id="IPR036626">
    <property type="entry name" value="GpW_sf"/>
</dbReference>
<proteinExistence type="predicted"/>
<gene>
    <name evidence="1" type="ORF">GOB93_03250</name>
</gene>
<organism evidence="1 2">
    <name type="scientific">Acetobacter musti</name>
    <dbReference type="NCBI Taxonomy" id="864732"/>
    <lineage>
        <taxon>Bacteria</taxon>
        <taxon>Pseudomonadati</taxon>
        <taxon>Pseudomonadota</taxon>
        <taxon>Alphaproteobacteria</taxon>
        <taxon>Acetobacterales</taxon>
        <taxon>Acetobacteraceae</taxon>
        <taxon>Acetobacter</taxon>
    </lineage>
</organism>
<sequence length="94" mass="10121">MTIPFFPVERLYNPDTSILAGMTPDQLRAALASAQSALIQLQTGGKPVSVSYAQGDGSRSVTYTQASIAGLTALIMQLQRQLGIGRRRALRPIF</sequence>
<dbReference type="RefSeq" id="WP_173582096.1">
    <property type="nucleotide sequence ID" value="NZ_WOTB01000003.1"/>
</dbReference>
<dbReference type="InterPro" id="IPR004174">
    <property type="entry name" value="GpW"/>
</dbReference>
<name>A0ABX0JJ38_9PROT</name>
<dbReference type="Gene3D" id="3.30.1580.10">
    <property type="entry name" value="Head-to-tail joining protein W"/>
    <property type="match status" value="1"/>
</dbReference>
<keyword evidence="2" id="KW-1185">Reference proteome</keyword>
<dbReference type="SUPFAM" id="SSF64210">
    <property type="entry name" value="Head-to-tail joining protein W, gpW"/>
    <property type="match status" value="1"/>
</dbReference>
<protein>
    <submittedName>
        <fullName evidence="1">Phage head-tail adapter protein</fullName>
    </submittedName>
</protein>
<dbReference type="Proteomes" id="UP000635278">
    <property type="component" value="Unassembled WGS sequence"/>
</dbReference>
<dbReference type="EMBL" id="WOTB01000003">
    <property type="protein sequence ID" value="NHN83656.1"/>
    <property type="molecule type" value="Genomic_DNA"/>
</dbReference>
<evidence type="ECO:0000313" key="2">
    <source>
        <dbReference type="Proteomes" id="UP000635278"/>
    </source>
</evidence>